<organism evidence="1 2">
    <name type="scientific">Ixodes persulcatus</name>
    <name type="common">Taiga tick</name>
    <dbReference type="NCBI Taxonomy" id="34615"/>
    <lineage>
        <taxon>Eukaryota</taxon>
        <taxon>Metazoa</taxon>
        <taxon>Ecdysozoa</taxon>
        <taxon>Arthropoda</taxon>
        <taxon>Chelicerata</taxon>
        <taxon>Arachnida</taxon>
        <taxon>Acari</taxon>
        <taxon>Parasitiformes</taxon>
        <taxon>Ixodida</taxon>
        <taxon>Ixodoidea</taxon>
        <taxon>Ixodidae</taxon>
        <taxon>Ixodinae</taxon>
        <taxon>Ixodes</taxon>
    </lineage>
</organism>
<comment type="caution">
    <text evidence="1">The sequence shown here is derived from an EMBL/GenBank/DDBJ whole genome shotgun (WGS) entry which is preliminary data.</text>
</comment>
<gene>
    <name evidence="1" type="ORF">HPB47_016832</name>
</gene>
<dbReference type="Proteomes" id="UP000805193">
    <property type="component" value="Unassembled WGS sequence"/>
</dbReference>
<accession>A0AC60QQ37</accession>
<feature type="non-terminal residue" evidence="1">
    <location>
        <position position="1"/>
    </location>
</feature>
<evidence type="ECO:0000313" key="1">
    <source>
        <dbReference type="EMBL" id="KAG0438888.1"/>
    </source>
</evidence>
<name>A0AC60QQ37_IXOPE</name>
<keyword evidence="2" id="KW-1185">Reference proteome</keyword>
<sequence>VMMRKQATDTAEPANSGLMDARAATGGLVFGLGAVAFFCTSCFLTPVASGSGLESPEVHVLIPSHLRRGDTAEIFCSLRRGSLPVAFRWVHNGRSIGDSDDPAAAETAGRGRNIAAGGSPGSGAGILWKIDHRDRRSELLIENIGAHQIGNYTCIASNAAGKTSFTASLLVDVPPTWLESPGDRAAVVGSSLTVDCVALGHPTPVAKWTRIRYPSDSPIRDKDDRLRVLANGSLSIVNVEPEDSGLFRCDVENGVGATLTKTVNLTVSVPPKIRKSHQATKVRLGNIVKLHCSATGEDPLKITWAKDGKSIERTLKERYDVIERSFPGGIASDLLIHKSTLSDAGRFSCEVSNRFGAVTGQRPLFVLELPSPPIGVRVDDVGKRTARVSWKKPFAEVNHFLLRYWRENGRGRKLSSSSVSGAETSTYLQDLQPGTEYSGHIVSQNDVGLSGPSVSMRFITSEEAPSAPPTDVHSTPIGEKEIMVTWKGPPNEHRNGKIQGYYVGYKVHESGLPYNYQTVTGGAESVVIKDLKPSTVYSVVVQAFNRAGQSPSSHQISVQPFVTGLPDPPTFSTSEVTCCSVMLTITSRQKPTDSITQYLVTYKSPDRDWRSLFFPPHARRVSLRGLHRDTQYQVRVAAYSLHGRGQLSRAAAFTTLRH</sequence>
<reference evidence="1 2" key="1">
    <citation type="journal article" date="2020" name="Cell">
        <title>Large-Scale Comparative Analyses of Tick Genomes Elucidate Their Genetic Diversity and Vector Capacities.</title>
        <authorList>
            <consortium name="Tick Genome and Microbiome Consortium (TIGMIC)"/>
            <person name="Jia N."/>
            <person name="Wang J."/>
            <person name="Shi W."/>
            <person name="Du L."/>
            <person name="Sun Y."/>
            <person name="Zhan W."/>
            <person name="Jiang J.F."/>
            <person name="Wang Q."/>
            <person name="Zhang B."/>
            <person name="Ji P."/>
            <person name="Bell-Sakyi L."/>
            <person name="Cui X.M."/>
            <person name="Yuan T.T."/>
            <person name="Jiang B.G."/>
            <person name="Yang W.F."/>
            <person name="Lam T.T."/>
            <person name="Chang Q.C."/>
            <person name="Ding S.J."/>
            <person name="Wang X.J."/>
            <person name="Zhu J.G."/>
            <person name="Ruan X.D."/>
            <person name="Zhao L."/>
            <person name="Wei J.T."/>
            <person name="Ye R.Z."/>
            <person name="Que T.C."/>
            <person name="Du C.H."/>
            <person name="Zhou Y.H."/>
            <person name="Cheng J.X."/>
            <person name="Dai P.F."/>
            <person name="Guo W.B."/>
            <person name="Han X.H."/>
            <person name="Huang E.J."/>
            <person name="Li L.F."/>
            <person name="Wei W."/>
            <person name="Gao Y.C."/>
            <person name="Liu J.Z."/>
            <person name="Shao H.Z."/>
            <person name="Wang X."/>
            <person name="Wang C.C."/>
            <person name="Yang T.C."/>
            <person name="Huo Q.B."/>
            <person name="Li W."/>
            <person name="Chen H.Y."/>
            <person name="Chen S.E."/>
            <person name="Zhou L.G."/>
            <person name="Ni X.B."/>
            <person name="Tian J.H."/>
            <person name="Sheng Y."/>
            <person name="Liu T."/>
            <person name="Pan Y.S."/>
            <person name="Xia L.Y."/>
            <person name="Li J."/>
            <person name="Zhao F."/>
            <person name="Cao W.C."/>
        </authorList>
    </citation>
    <scope>NUCLEOTIDE SEQUENCE [LARGE SCALE GENOMIC DNA]</scope>
    <source>
        <strain evidence="1">Iper-2018</strain>
    </source>
</reference>
<protein>
    <submittedName>
        <fullName evidence="1">Uncharacterized protein</fullName>
    </submittedName>
</protein>
<proteinExistence type="predicted"/>
<feature type="non-terminal residue" evidence="1">
    <location>
        <position position="658"/>
    </location>
</feature>
<evidence type="ECO:0000313" key="2">
    <source>
        <dbReference type="Proteomes" id="UP000805193"/>
    </source>
</evidence>
<dbReference type="EMBL" id="JABSTQ010005642">
    <property type="protein sequence ID" value="KAG0438888.1"/>
    <property type="molecule type" value="Genomic_DNA"/>
</dbReference>